<keyword evidence="2" id="KW-1185">Reference proteome</keyword>
<dbReference type="Proteomes" id="UP000603453">
    <property type="component" value="Unassembled WGS sequence"/>
</dbReference>
<name>A0A8H7V441_9FUNG</name>
<dbReference type="EMBL" id="JAEPRD010000015">
    <property type="protein sequence ID" value="KAG2209436.1"/>
    <property type="molecule type" value="Genomic_DNA"/>
</dbReference>
<dbReference type="AlphaFoldDB" id="A0A8H7V441"/>
<dbReference type="OrthoDB" id="2298177at2759"/>
<accession>A0A8H7V441</accession>
<protein>
    <submittedName>
        <fullName evidence="1">Uncharacterized protein</fullName>
    </submittedName>
</protein>
<evidence type="ECO:0000313" key="1">
    <source>
        <dbReference type="EMBL" id="KAG2209436.1"/>
    </source>
</evidence>
<organism evidence="1 2">
    <name type="scientific">Mucor saturninus</name>
    <dbReference type="NCBI Taxonomy" id="64648"/>
    <lineage>
        <taxon>Eukaryota</taxon>
        <taxon>Fungi</taxon>
        <taxon>Fungi incertae sedis</taxon>
        <taxon>Mucoromycota</taxon>
        <taxon>Mucoromycotina</taxon>
        <taxon>Mucoromycetes</taxon>
        <taxon>Mucorales</taxon>
        <taxon>Mucorineae</taxon>
        <taxon>Mucoraceae</taxon>
        <taxon>Mucor</taxon>
    </lineage>
</organism>
<comment type="caution">
    <text evidence="1">The sequence shown here is derived from an EMBL/GenBank/DDBJ whole genome shotgun (WGS) entry which is preliminary data.</text>
</comment>
<proteinExistence type="predicted"/>
<reference evidence="1" key="1">
    <citation type="submission" date="2020-12" db="EMBL/GenBank/DDBJ databases">
        <title>Metabolic potential, ecology and presence of endohyphal bacteria is reflected in genomic diversity of Mucoromycotina.</title>
        <authorList>
            <person name="Muszewska A."/>
            <person name="Okrasinska A."/>
            <person name="Steczkiewicz K."/>
            <person name="Drgas O."/>
            <person name="Orlowska M."/>
            <person name="Perlinska-Lenart U."/>
            <person name="Aleksandrzak-Piekarczyk T."/>
            <person name="Szatraj K."/>
            <person name="Zielenkiewicz U."/>
            <person name="Pilsyk S."/>
            <person name="Malc E."/>
            <person name="Mieczkowski P."/>
            <person name="Kruszewska J.S."/>
            <person name="Biernat P."/>
            <person name="Pawlowska J."/>
        </authorList>
    </citation>
    <scope>NUCLEOTIDE SEQUENCE</scope>
    <source>
        <strain evidence="1">WA0000017839</strain>
    </source>
</reference>
<gene>
    <name evidence="1" type="ORF">INT47_008278</name>
</gene>
<sequence length="651" mass="75321">MFILNIPAEIRNLIIQKSENYLQSALVCKEWTEHALECLYKNLVLDGYDIGVIKRLLRLNEEEREAYFKNCSLVKKIKIHQDCLRRTHVTQLEGGSRSLPNKFDMPELILFLQYFQKLTTLDLTYSRYCREYFRFICDADTSNCLKGIQAIIGNPNCFNFSMCYKFRETITVLSIRYQDWTNEKLGQPLTVLAQFKNLTELKMHNTSDPFLTPLDIHAVLPHLISFHFNSRYDISDLKVKKWLQNTTNYSQFDNLKNFSLKAPTIPLCYIQFISDHLSKQVKTININISGIDFFNWIDNVGMNNALSFTKSFCGLKESGFKIGLDYKHSARNREQLNNRSNLDNFYKLLGGFKGGRNTPCCIDFGESLLSYDSMYCRKDGVIISKCRLKLDDYCLQEESIRGHLPSISMGNMSSSTVGPVLLNRIRSYMPDHNSEYISRFAKYALSNCPQLENLVLTFDYLTHSSLKISNTVYTNQFKSQSHVLSSTKSNLTHVRTSNFIISDHLMCLLSMYLPDIKQFVYCANSNYAESHMQDIQLDFTAFKNLEKIYFNDVYLTGGETDYLFVQLTYGTYENYYYKTKENPTALKPATLKLLQECQSYETLNTRLLRIKYNKNAGLVLYCGDYGAYADFVNGELVDSIIVNTDMVACFL</sequence>
<evidence type="ECO:0000313" key="2">
    <source>
        <dbReference type="Proteomes" id="UP000603453"/>
    </source>
</evidence>